<accession>A0A2G9UCK1</accession>
<organism evidence="1 2">
    <name type="scientific">Teladorsagia circumcincta</name>
    <name type="common">Brown stomach worm</name>
    <name type="synonym">Ostertagia circumcincta</name>
    <dbReference type="NCBI Taxonomy" id="45464"/>
    <lineage>
        <taxon>Eukaryota</taxon>
        <taxon>Metazoa</taxon>
        <taxon>Ecdysozoa</taxon>
        <taxon>Nematoda</taxon>
        <taxon>Chromadorea</taxon>
        <taxon>Rhabditida</taxon>
        <taxon>Rhabditina</taxon>
        <taxon>Rhabditomorpha</taxon>
        <taxon>Strongyloidea</taxon>
        <taxon>Trichostrongylidae</taxon>
        <taxon>Teladorsagia</taxon>
    </lineage>
</organism>
<dbReference type="EMBL" id="KZ347581">
    <property type="protein sequence ID" value="PIO67462.1"/>
    <property type="molecule type" value="Genomic_DNA"/>
</dbReference>
<gene>
    <name evidence="1" type="ORF">TELCIR_10786</name>
</gene>
<dbReference type="OrthoDB" id="275534at2759"/>
<dbReference type="AlphaFoldDB" id="A0A2G9UCK1"/>
<proteinExistence type="predicted"/>
<reference evidence="1 2" key="1">
    <citation type="submission" date="2015-09" db="EMBL/GenBank/DDBJ databases">
        <title>Draft genome of the parasitic nematode Teladorsagia circumcincta isolate WARC Sus (inbred).</title>
        <authorList>
            <person name="Mitreva M."/>
        </authorList>
    </citation>
    <scope>NUCLEOTIDE SEQUENCE [LARGE SCALE GENOMIC DNA]</scope>
    <source>
        <strain evidence="1 2">S</strain>
    </source>
</reference>
<evidence type="ECO:0000313" key="1">
    <source>
        <dbReference type="EMBL" id="PIO67462.1"/>
    </source>
</evidence>
<keyword evidence="2" id="KW-1185">Reference proteome</keyword>
<protein>
    <submittedName>
        <fullName evidence="1">Uncharacterized protein</fullName>
    </submittedName>
</protein>
<name>A0A2G9UCK1_TELCI</name>
<sequence length="102" mass="12024">MSMFSVSSKKRRSASLQQVRCFQYFFLSCDQYQLQTRSGAEKFLTSWGYGSQVKIRHCSAGERHYWFYKSLVGKSCLFEEARRIKGKNDLPKRVKQMYNIGN</sequence>
<dbReference type="Proteomes" id="UP000230423">
    <property type="component" value="Unassembled WGS sequence"/>
</dbReference>
<evidence type="ECO:0000313" key="2">
    <source>
        <dbReference type="Proteomes" id="UP000230423"/>
    </source>
</evidence>